<name>A0A9W7J0S3_HIBTR</name>
<comment type="caution">
    <text evidence="2">The sequence shown here is derived from an EMBL/GenBank/DDBJ whole genome shotgun (WGS) entry which is preliminary data.</text>
</comment>
<evidence type="ECO:0000313" key="3">
    <source>
        <dbReference type="Proteomes" id="UP001165190"/>
    </source>
</evidence>
<organism evidence="2 3">
    <name type="scientific">Hibiscus trionum</name>
    <name type="common">Flower of an hour</name>
    <dbReference type="NCBI Taxonomy" id="183268"/>
    <lineage>
        <taxon>Eukaryota</taxon>
        <taxon>Viridiplantae</taxon>
        <taxon>Streptophyta</taxon>
        <taxon>Embryophyta</taxon>
        <taxon>Tracheophyta</taxon>
        <taxon>Spermatophyta</taxon>
        <taxon>Magnoliopsida</taxon>
        <taxon>eudicotyledons</taxon>
        <taxon>Gunneridae</taxon>
        <taxon>Pentapetalae</taxon>
        <taxon>rosids</taxon>
        <taxon>malvids</taxon>
        <taxon>Malvales</taxon>
        <taxon>Malvaceae</taxon>
        <taxon>Malvoideae</taxon>
        <taxon>Hibiscus</taxon>
    </lineage>
</organism>
<feature type="compositionally biased region" description="Basic and acidic residues" evidence="1">
    <location>
        <begin position="1"/>
        <end position="12"/>
    </location>
</feature>
<accession>A0A9W7J0S3</accession>
<protein>
    <submittedName>
        <fullName evidence="2">Uncharacterized protein</fullName>
    </submittedName>
</protein>
<feature type="compositionally biased region" description="Polar residues" evidence="1">
    <location>
        <begin position="13"/>
        <end position="22"/>
    </location>
</feature>
<dbReference type="Proteomes" id="UP001165190">
    <property type="component" value="Unassembled WGS sequence"/>
</dbReference>
<reference evidence="2" key="1">
    <citation type="submission" date="2023-05" db="EMBL/GenBank/DDBJ databases">
        <title>Genome and transcriptome analyses reveal genes involved in the formation of fine ridges on petal epidermal cells in Hibiscus trionum.</title>
        <authorList>
            <person name="Koshimizu S."/>
            <person name="Masuda S."/>
            <person name="Ishii T."/>
            <person name="Shirasu K."/>
            <person name="Hoshino A."/>
            <person name="Arita M."/>
        </authorList>
    </citation>
    <scope>NUCLEOTIDE SEQUENCE</scope>
    <source>
        <strain evidence="2">Hamamatsu line</strain>
    </source>
</reference>
<sequence length="93" mass="10448">MAISHAGEDKKNSGVQNKTTAASRGWVKTRLIPSDQVKHRSGHLFDPNHWLIRRHNQTSEGVCDTVLFPASMRETELCDYPKGISFNLDSPKT</sequence>
<dbReference type="AlphaFoldDB" id="A0A9W7J0S3"/>
<evidence type="ECO:0000256" key="1">
    <source>
        <dbReference type="SAM" id="MobiDB-lite"/>
    </source>
</evidence>
<gene>
    <name evidence="2" type="ORF">HRI_004231800</name>
</gene>
<feature type="region of interest" description="Disordered" evidence="1">
    <location>
        <begin position="1"/>
        <end position="27"/>
    </location>
</feature>
<dbReference type="EMBL" id="BSYR01000044">
    <property type="protein sequence ID" value="GMJ05626.1"/>
    <property type="molecule type" value="Genomic_DNA"/>
</dbReference>
<proteinExistence type="predicted"/>
<keyword evidence="3" id="KW-1185">Reference proteome</keyword>
<evidence type="ECO:0000313" key="2">
    <source>
        <dbReference type="EMBL" id="GMJ05626.1"/>
    </source>
</evidence>